<proteinExistence type="predicted"/>
<name>A0A0U5BQ97_9MICO</name>
<reference evidence="2" key="1">
    <citation type="submission" date="2015-12" db="EMBL/GenBank/DDBJ databases">
        <authorList>
            <person name="Shamseldin A."/>
            <person name="Moawad H."/>
            <person name="Abd El-Rahim W.M."/>
            <person name="Sadowsky M.J."/>
        </authorList>
    </citation>
    <scope>NUCLEOTIDE SEQUENCE [LARGE SCALE GENOMIC DNA]</scope>
    <source>
        <strain evidence="2">JAM AC0309</strain>
    </source>
</reference>
<evidence type="ECO:0000313" key="2">
    <source>
        <dbReference type="Proteomes" id="UP000218965"/>
    </source>
</evidence>
<sequence length="88" mass="10499">MLVRRWQTMPETALAHAVYGERWSITDQLLALIFDVLQLGNWQRARKRTAPKPKPLVRPWQRKKTTSLGRDAIPISQFDDWWESKKRK</sequence>
<dbReference type="Proteomes" id="UP000218965">
    <property type="component" value="Chromosome"/>
</dbReference>
<dbReference type="AlphaFoldDB" id="A0A0U5BQ97"/>
<gene>
    <name evidence="1" type="ORF">MalAC0309_1603</name>
</gene>
<evidence type="ECO:0000313" key="1">
    <source>
        <dbReference type="EMBL" id="BAU32454.1"/>
    </source>
</evidence>
<accession>A0A0U5BQ97</accession>
<dbReference type="EMBL" id="AP017315">
    <property type="protein sequence ID" value="BAU32454.1"/>
    <property type="molecule type" value="Genomic_DNA"/>
</dbReference>
<dbReference type="KEGG" id="malk:MalAC0309_1603"/>
<organism evidence="1 2">
    <name type="scientific">Microcella alkaliphila</name>
    <dbReference type="NCBI Taxonomy" id="279828"/>
    <lineage>
        <taxon>Bacteria</taxon>
        <taxon>Bacillati</taxon>
        <taxon>Actinomycetota</taxon>
        <taxon>Actinomycetes</taxon>
        <taxon>Micrococcales</taxon>
        <taxon>Microbacteriaceae</taxon>
        <taxon>Microcella</taxon>
    </lineage>
</organism>
<reference evidence="1 2" key="2">
    <citation type="submission" date="2016-01" db="EMBL/GenBank/DDBJ databases">
        <title>Microcella alkaliphila JAM AC0309 whole genome shotgun sequence.</title>
        <authorList>
            <person name="Kurata A."/>
            <person name="Hirose Y."/>
            <person name="Kishimoto N."/>
            <person name="Kobayashi T."/>
        </authorList>
    </citation>
    <scope>NUCLEOTIDE SEQUENCE [LARGE SCALE GENOMIC DNA]</scope>
    <source>
        <strain evidence="1 2">JAM AC0309</strain>
    </source>
</reference>
<protein>
    <submittedName>
        <fullName evidence="1">Uncharacterized protein</fullName>
    </submittedName>
</protein>